<sequence>MTESTPAGPVAPSAAAAVRLRPLGVGQVRITGGLAGEWQRRTREVTVPTAVALVESTGTLRNLEIAAGEADGGFQGMHFADSDVAKVLEAVAWRLAAHGPDDDLRRTVDHWTGVLERAQRPDGYLNSWVQITAPDRRYGALVSSHELYCYGHLIQAAVALDRATGDGRLLAVARRVADHVVAEFLRAGRPDLDGHPGVETALVELYRHTGERSYLDQAADFVERRGHGHAGRSDRGSVYLVDHEPVRTSTTLNGHAVRALYLEAGVVDVATETGDDELLAASVRRWEDTVAHKTALTGGHGSRHLFEAFGDRDELPPDQSYNETCAAVASIHWSWRLLLATGEAQFADLVERTLYNTVAASTNVDGDRFFYVNALQRRPDATPPPKGGRRRAWFTCACCPPNVARLLGSLGHYTATTSADGVQLHLFVPAEIQANDGVQLRVATEYPDDGRVRVTVDATPTTPWRLELRLPAWSAPGRTALTVAGTPADVRPDERGYLVVHRAWRAGDTVELDLDVAPRLTYPHRRLDALRGTVAVERGPLVYCFEQVDQPAGVTLDDLALTGGDPLTAHQESSLGLPGPVTVVDTGADVLAAPAHDGPVHDGLPYGAAHAAAPAVKARVTARAVPYHLWDNRDGGAMRVWLPRSPRSTR</sequence>
<dbReference type="Proteomes" id="UP000542813">
    <property type="component" value="Unassembled WGS sequence"/>
</dbReference>
<dbReference type="RefSeq" id="WP_184828189.1">
    <property type="nucleotide sequence ID" value="NZ_JACHMM010000001.1"/>
</dbReference>
<dbReference type="InterPro" id="IPR008928">
    <property type="entry name" value="6-hairpin_glycosidase_sf"/>
</dbReference>
<dbReference type="InterPro" id="IPR049174">
    <property type="entry name" value="Beta-AFase-like"/>
</dbReference>
<evidence type="ECO:0000313" key="4">
    <source>
        <dbReference type="EMBL" id="MBB5791425.1"/>
    </source>
</evidence>
<keyword evidence="5" id="KW-1185">Reference proteome</keyword>
<dbReference type="SUPFAM" id="SSF48208">
    <property type="entry name" value="Six-hairpin glycosidases"/>
    <property type="match status" value="1"/>
</dbReference>
<dbReference type="EMBL" id="JACHMM010000001">
    <property type="protein sequence ID" value="MBB5791425.1"/>
    <property type="molecule type" value="Genomic_DNA"/>
</dbReference>
<evidence type="ECO:0000313" key="5">
    <source>
        <dbReference type="Proteomes" id="UP000542813"/>
    </source>
</evidence>
<dbReference type="Gene3D" id="1.50.10.20">
    <property type="match status" value="1"/>
</dbReference>
<evidence type="ECO:0000259" key="1">
    <source>
        <dbReference type="Pfam" id="PF07944"/>
    </source>
</evidence>
<dbReference type="PANTHER" id="PTHR43465">
    <property type="entry name" value="DUF1680 DOMAIN PROTEIN (AFU_ORTHOLOGUE AFUA_1G08910)"/>
    <property type="match status" value="1"/>
</dbReference>
<feature type="domain" description="Non-reducing end beta-L-arabinofuranosidase-like GH127 middle" evidence="2">
    <location>
        <begin position="422"/>
        <end position="515"/>
    </location>
</feature>
<feature type="domain" description="Non-reducing end beta-L-arabinofuranosidase-like GH127 catalytic" evidence="1">
    <location>
        <begin position="27"/>
        <end position="410"/>
    </location>
</feature>
<feature type="domain" description="Non-reducing end beta-L-arabinofuranosidase-like GH127 C-terminal" evidence="3">
    <location>
        <begin position="518"/>
        <end position="643"/>
    </location>
</feature>
<dbReference type="PANTHER" id="PTHR43465:SF2">
    <property type="entry name" value="DUF1680 DOMAIN PROTEIN (AFU_ORTHOLOGUE AFUA_1G08910)"/>
    <property type="match status" value="1"/>
</dbReference>
<evidence type="ECO:0000259" key="2">
    <source>
        <dbReference type="Pfam" id="PF20736"/>
    </source>
</evidence>
<protein>
    <submittedName>
        <fullName evidence="4">DUF1680 family protein</fullName>
    </submittedName>
</protein>
<proteinExistence type="predicted"/>
<dbReference type="InterPro" id="IPR049049">
    <property type="entry name" value="Beta-AFase-like_GH127_C"/>
</dbReference>
<dbReference type="Pfam" id="PF20737">
    <property type="entry name" value="Glyco_hydro127C"/>
    <property type="match status" value="1"/>
</dbReference>
<organism evidence="4 5">
    <name type="scientific">Jiangella mangrovi</name>
    <dbReference type="NCBI Taxonomy" id="1524084"/>
    <lineage>
        <taxon>Bacteria</taxon>
        <taxon>Bacillati</taxon>
        <taxon>Actinomycetota</taxon>
        <taxon>Actinomycetes</taxon>
        <taxon>Jiangellales</taxon>
        <taxon>Jiangellaceae</taxon>
        <taxon>Jiangella</taxon>
    </lineage>
</organism>
<comment type="caution">
    <text evidence="4">The sequence shown here is derived from an EMBL/GenBank/DDBJ whole genome shotgun (WGS) entry which is preliminary data.</text>
</comment>
<dbReference type="Pfam" id="PF20736">
    <property type="entry name" value="Glyco_hydro127M"/>
    <property type="match status" value="1"/>
</dbReference>
<dbReference type="AlphaFoldDB" id="A0A7W9LPI1"/>
<reference evidence="4 5" key="1">
    <citation type="submission" date="2020-08" db="EMBL/GenBank/DDBJ databases">
        <title>Sequencing the genomes of 1000 actinobacteria strains.</title>
        <authorList>
            <person name="Klenk H.-P."/>
        </authorList>
    </citation>
    <scope>NUCLEOTIDE SEQUENCE [LARGE SCALE GENOMIC DNA]</scope>
    <source>
        <strain evidence="4 5">DSM 102122</strain>
    </source>
</reference>
<accession>A0A7W9LPI1</accession>
<gene>
    <name evidence="4" type="ORF">HD601_006000</name>
</gene>
<evidence type="ECO:0000259" key="3">
    <source>
        <dbReference type="Pfam" id="PF20737"/>
    </source>
</evidence>
<dbReference type="GO" id="GO:0005975">
    <property type="term" value="P:carbohydrate metabolic process"/>
    <property type="evidence" value="ECO:0007669"/>
    <property type="project" value="InterPro"/>
</dbReference>
<dbReference type="InterPro" id="IPR049046">
    <property type="entry name" value="Beta-AFase-like_GH127_middle"/>
</dbReference>
<name>A0A7W9LPI1_9ACTN</name>
<dbReference type="Pfam" id="PF07944">
    <property type="entry name" value="Beta-AFase-like_GH127_cat"/>
    <property type="match status" value="1"/>
</dbReference>
<dbReference type="InterPro" id="IPR012878">
    <property type="entry name" value="Beta-AFase-like_GH127_cat"/>
</dbReference>